<feature type="domain" description="Rap-GAP" evidence="4">
    <location>
        <begin position="1824"/>
        <end position="2031"/>
    </location>
</feature>
<feature type="region of interest" description="Disordered" evidence="3">
    <location>
        <begin position="1"/>
        <end position="24"/>
    </location>
</feature>
<evidence type="ECO:0000256" key="1">
    <source>
        <dbReference type="ARBA" id="ARBA00022468"/>
    </source>
</evidence>
<dbReference type="InterPro" id="IPR046859">
    <property type="entry name" value="RGPA/RALGAPB_N"/>
</dbReference>
<dbReference type="WBParaSite" id="MCU_005351-RD">
    <property type="protein sequence ID" value="MCU_005351-RD"/>
    <property type="gene ID" value="MCU_005351"/>
</dbReference>
<keyword evidence="2" id="KW-0597">Phosphoprotein</keyword>
<accession>A0A5K3F6K0</accession>
<keyword evidence="1" id="KW-0343">GTPase activation</keyword>
<protein>
    <submittedName>
        <fullName evidence="5">Rap-GAP domain-containing protein</fullName>
    </submittedName>
</protein>
<proteinExistence type="predicted"/>
<dbReference type="PROSITE" id="PS50085">
    <property type="entry name" value="RAPGAP"/>
    <property type="match status" value="1"/>
</dbReference>
<evidence type="ECO:0000256" key="2">
    <source>
        <dbReference type="ARBA" id="ARBA00022553"/>
    </source>
</evidence>
<dbReference type="GO" id="GO:0005634">
    <property type="term" value="C:nucleus"/>
    <property type="evidence" value="ECO:0007669"/>
    <property type="project" value="InterPro"/>
</dbReference>
<dbReference type="Pfam" id="PF20412">
    <property type="entry name" value="RALGAPB_N"/>
    <property type="match status" value="1"/>
</dbReference>
<feature type="compositionally biased region" description="Polar residues" evidence="3">
    <location>
        <begin position="1675"/>
        <end position="1685"/>
    </location>
</feature>
<feature type="region of interest" description="Disordered" evidence="3">
    <location>
        <begin position="801"/>
        <end position="824"/>
    </location>
</feature>
<feature type="region of interest" description="Disordered" evidence="3">
    <location>
        <begin position="1647"/>
        <end position="1685"/>
    </location>
</feature>
<dbReference type="Pfam" id="PF02145">
    <property type="entry name" value="Rap_GAP"/>
    <property type="match status" value="1"/>
</dbReference>
<organism evidence="5">
    <name type="scientific">Mesocestoides corti</name>
    <name type="common">Flatworm</name>
    <dbReference type="NCBI Taxonomy" id="53468"/>
    <lineage>
        <taxon>Eukaryota</taxon>
        <taxon>Metazoa</taxon>
        <taxon>Spiralia</taxon>
        <taxon>Lophotrochozoa</taxon>
        <taxon>Platyhelminthes</taxon>
        <taxon>Cestoda</taxon>
        <taxon>Eucestoda</taxon>
        <taxon>Cyclophyllidea</taxon>
        <taxon>Mesocestoididae</taxon>
        <taxon>Mesocestoides</taxon>
    </lineage>
</organism>
<sequence length="2097" mass="235275">MFRRNKKPGYSEENSKKKFLSSKESAKKVKHLKLLAENLPDSELQSFFEEHHSEIFHNFLDHFDTEVRNKLSTCTPKECECQLLILEKLLVYLPERFNSQWQLKCLLDLVQDMLHPSKPIAVQVNGMRIFLLWYQILGENAIPACTDVFIHLVPEFGKIYNVYKSPKLKPSNTVHQIPVSFDGDGQKECRNAPIHPGVATYSDQGTLAVAAADEQKNLILLRFLLRFSVTEVDKILWNPEPIDRRTMCFWFLFEQLKRYYFPAIFPKISAKYSLYDGGVLPSVMSHLSDYSPAPDGYPISPTRLAIYQEEVVQWLSEFLYNGPLTYSPNPPTDPRSVISNDSVGGKNPRSREGSISGVDLSSQSDLQFSSANDPDHRNTFFTDGPALGLVNELSPSQPQQRVCTNAAAALSPLEISQSNPGYSSDFLLVPRKAVSLEPVPSSLPVWDLNYSPKMVSRVREILFYSRQNVNLIHAVFYHAFLLPLDRYKTLFRLVLVYRSWLDDKPVFMKNVETKLVSAKGAPQIASGQNSNLKDTRRRHESGPSAILQIRSAASLNPPSLLHQPPQAFLHSDVGGCMQTTFQVMFTNVSHIFLRVCPPACVTSVESGDRVLDMPVDFVSQQIALCTFILDNIIQPLTQSNALNTESWEKLLSTLIHIISEVMSKIYRSDLFDFHWVSNDSLLSKMFQTLNTASIYATLAAPISATSWDSCLEIYSKWLDCPALFREWKKTMDLLTRQFSKIVFGVNLNDLPNESKTKRGRRTFGVTSSGSSGLLNSKMVEKRGLPTNAVANDASIAVESADTVPDNSGVEFSLTTGSDEADATSSDGIAESSAAIDGIAFHEITNTSDGCSSDVDCEPHDNYILVPSMDLHSNDTTKKGSDDCTAVSFSYAPSRLRSRSVDRTGSINTMYPTRTLTSSNGLYKEGIPRTVSVRNITEHSKKFQHSRVISPKHHSHNIHRKFHRPHHHHLHINSTKLMYSPSSPSNGTSVVVTDAYVAKRQPNEVGQSNHLSGTMRHVTTLTRSPDAIAISRNNSLVADPKASSVLAGGKEPGWNADSALVCWRRFLGLLGDFSQLSNPTVMVNVFVYLDSLIDSLVDIDAYQPLELAPNGAFRPPTTRPPFDYLVPVFLRVLQMPPQFNDGKKIAIRILKKMLIRQQDIEQCKDILAPFYRILHQLLVRKEENFAAEVIRSDCWKMFAYSLPACSLLTLDFIQATDEIFVQPALHDEDLRAQAMSVLVALLPLQQHFGSLKAFKPSLPDLTIGETGNVMPLLASRLFRGVVAETSEKARQVAICGIMHLCFAILIKQSPSRMCSAEQASTVHTGLVTLLRCTRLANRAVALTAMGMLRALTEYSEAFFDLNPTYPALIIKTLAWNLAFLWSQVRSEEKISPTFKMLLTANISALMEWTVKIPLPLLTSPFTNLNIVDDSNRKRSKEITCLWIVFSVLEYISSSTSLSHLEPAGPGWVPGFPLPDPLADEGESKFAEENAAERQLDSLEIFADQSCFLAPIPLTPECIRVAARFARCHLFSQIGRYPLSSTNDVIDSHVQEHHNRVIDPNSLAEELTFDYIDQPNVQIFVVNRSFLVSLFTVDSLSTKANSLACRTDQVINSELLLEDTVTDLCDVRVIVRDISGKYVWDATRIQGLLQRKPPSPPPRQRPASCNDPSITMPIHTDLQSTPSAGTGDQSIRAKFDFLSELLEELASKHPDFRSQIASEVSEEASLAKTSKHLFDHSFEKLACERITAAKMYESQILDQRPEVPPLNFYGTSCQDLINTAEMERWSGLNQQYTIAKRLLCQLGFLSQNRRPSLELLNKSWGLVREIKNLDKQRSRQTYKIALVYVGPGQEEKQEILSNPQGSLEFERFASGLGWHVKLADHQGFTGGLQFPVDGETATYFSTSTIEVIFHVSTQMPSATDEDRHRMFKHLGNDEVMIIWTEHWRPFRRSSLRTEFGDVLIIISPQKSGLFRVEIRKEPEVPFFGPLVDGTLVAEDHLPFLVRATAIQASNALNSRKPNFKEHFEERCFYLQSIINNHTQNTAFEDFVMQVALPKLPPDQEDSNRGATVLPSLYSNNSVFPNIDPMRSTGVPLKVFTQHT</sequence>
<dbReference type="GO" id="GO:0051056">
    <property type="term" value="P:regulation of small GTPase mediated signal transduction"/>
    <property type="evidence" value="ECO:0007669"/>
    <property type="project" value="InterPro"/>
</dbReference>
<dbReference type="FunFam" id="3.40.50.11210:FF:000001">
    <property type="entry name" value="Ral GTPase-activating protein subunit alpha-1 isoform 1"/>
    <property type="match status" value="1"/>
</dbReference>
<dbReference type="PANTHER" id="PTHR10063:SF11">
    <property type="entry name" value="RHO GTPASE-ACTIVATING PROTEIN CG5521-RELATED"/>
    <property type="match status" value="1"/>
</dbReference>
<dbReference type="InterPro" id="IPR000331">
    <property type="entry name" value="Rap/Ran_GAP_dom"/>
</dbReference>
<dbReference type="GO" id="GO:0005096">
    <property type="term" value="F:GTPase activator activity"/>
    <property type="evidence" value="ECO:0007669"/>
    <property type="project" value="UniProtKB-KW"/>
</dbReference>
<evidence type="ECO:0000313" key="5">
    <source>
        <dbReference type="WBParaSite" id="MCU_005351-RD"/>
    </source>
</evidence>
<dbReference type="InterPro" id="IPR027107">
    <property type="entry name" value="Tuberin/Ral-act_asu"/>
</dbReference>
<dbReference type="Gene3D" id="3.40.50.11210">
    <property type="entry name" value="Rap/Ran-GAP"/>
    <property type="match status" value="1"/>
</dbReference>
<dbReference type="SUPFAM" id="SSF111347">
    <property type="entry name" value="Rap/Ran-GAP"/>
    <property type="match status" value="1"/>
</dbReference>
<evidence type="ECO:0000256" key="3">
    <source>
        <dbReference type="SAM" id="MobiDB-lite"/>
    </source>
</evidence>
<dbReference type="GO" id="GO:0005737">
    <property type="term" value="C:cytoplasm"/>
    <property type="evidence" value="ECO:0007669"/>
    <property type="project" value="TreeGrafter"/>
</dbReference>
<evidence type="ECO:0000259" key="4">
    <source>
        <dbReference type="PROSITE" id="PS50085"/>
    </source>
</evidence>
<dbReference type="PANTHER" id="PTHR10063">
    <property type="entry name" value="TUBERIN"/>
    <property type="match status" value="1"/>
</dbReference>
<feature type="compositionally biased region" description="Polar residues" evidence="3">
    <location>
        <begin position="812"/>
        <end position="824"/>
    </location>
</feature>
<dbReference type="InterPro" id="IPR035974">
    <property type="entry name" value="Rap/Ran-GAP_sf"/>
</dbReference>
<name>A0A5K3F6K0_MESCO</name>
<reference evidence="5" key="1">
    <citation type="submission" date="2019-11" db="UniProtKB">
        <authorList>
            <consortium name="WormBaseParasite"/>
        </authorList>
    </citation>
    <scope>IDENTIFICATION</scope>
</reference>
<feature type="region of interest" description="Disordered" evidence="3">
    <location>
        <begin position="326"/>
        <end position="359"/>
    </location>
</feature>